<dbReference type="PANTHER" id="PTHR43433">
    <property type="entry name" value="HYDROLASE, ALPHA/BETA FOLD FAMILY PROTEIN"/>
    <property type="match status" value="1"/>
</dbReference>
<dbReference type="InterPro" id="IPR050471">
    <property type="entry name" value="AB_hydrolase"/>
</dbReference>
<dbReference type="PANTHER" id="PTHR43433:SF5">
    <property type="entry name" value="AB HYDROLASE-1 DOMAIN-CONTAINING PROTEIN"/>
    <property type="match status" value="1"/>
</dbReference>
<dbReference type="InterPro" id="IPR029058">
    <property type="entry name" value="AB_hydrolase_fold"/>
</dbReference>
<reference evidence="3" key="1">
    <citation type="submission" date="2016-10" db="EMBL/GenBank/DDBJ databases">
        <authorList>
            <person name="Varghese N."/>
            <person name="Submissions S."/>
        </authorList>
    </citation>
    <scope>NUCLEOTIDE SEQUENCE [LARGE SCALE GENOMIC DNA]</scope>
    <source>
        <strain evidence="3">ATCC 25963</strain>
    </source>
</reference>
<dbReference type="RefSeq" id="WP_096325540.1">
    <property type="nucleotide sequence ID" value="NZ_FOMX01000037.1"/>
</dbReference>
<dbReference type="SUPFAM" id="SSF53474">
    <property type="entry name" value="alpha/beta-Hydrolases"/>
    <property type="match status" value="1"/>
</dbReference>
<feature type="domain" description="AB hydrolase-1" evidence="1">
    <location>
        <begin position="25"/>
        <end position="155"/>
    </location>
</feature>
<dbReference type="InterPro" id="IPR000073">
    <property type="entry name" value="AB_hydrolase_1"/>
</dbReference>
<accession>A0A1I2H3A9</accession>
<dbReference type="Pfam" id="PF00561">
    <property type="entry name" value="Abhydrolase_1"/>
    <property type="match status" value="1"/>
</dbReference>
<evidence type="ECO:0000259" key="1">
    <source>
        <dbReference type="Pfam" id="PF00561"/>
    </source>
</evidence>
<dbReference type="OrthoDB" id="9804723at2"/>
<gene>
    <name evidence="2" type="ORF">SAMN02745121_07635</name>
</gene>
<evidence type="ECO:0000313" key="3">
    <source>
        <dbReference type="Proteomes" id="UP000199400"/>
    </source>
</evidence>
<organism evidence="2 3">
    <name type="scientific">Nannocystis exedens</name>
    <dbReference type="NCBI Taxonomy" id="54"/>
    <lineage>
        <taxon>Bacteria</taxon>
        <taxon>Pseudomonadati</taxon>
        <taxon>Myxococcota</taxon>
        <taxon>Polyangia</taxon>
        <taxon>Nannocystales</taxon>
        <taxon>Nannocystaceae</taxon>
        <taxon>Nannocystis</taxon>
    </lineage>
</organism>
<evidence type="ECO:0000313" key="2">
    <source>
        <dbReference type="EMBL" id="SFF23286.1"/>
    </source>
</evidence>
<dbReference type="InterPro" id="IPR000639">
    <property type="entry name" value="Epox_hydrolase-like"/>
</dbReference>
<sequence length="293" mass="31186">MTAPDRSIVAADGTRVVYRREGEGPTLLLCNGITTSRFFWTHLAPRWARRFTVITWDLKGHGRSEPARTAAGVEIPALARDALQILEAEGLAEAVPVGFSMGCQVALEIYRAAPARVRGLALLLGPSGRVFDAALGPFGPALHGLIARLPAPGFRLAFRGVRSIVGLPGSRRLGQWLGLIGPAAAPADVKLYIEHFVRELDPGTLAAMALAAQSHSAADLLPRIAAPTLIVAGDRDVFAPAPRVGVPLHRAIPGSRLLRLADGTHTSLFEHHQEIGAAVERFCEGLTGRREVG</sequence>
<name>A0A1I2H3A9_9BACT</name>
<dbReference type="AlphaFoldDB" id="A0A1I2H3A9"/>
<dbReference type="GO" id="GO:0003824">
    <property type="term" value="F:catalytic activity"/>
    <property type="evidence" value="ECO:0007669"/>
    <property type="project" value="InterPro"/>
</dbReference>
<dbReference type="STRING" id="54.SAMN02745121_07635"/>
<dbReference type="Gene3D" id="3.40.50.1820">
    <property type="entry name" value="alpha/beta hydrolase"/>
    <property type="match status" value="1"/>
</dbReference>
<dbReference type="Proteomes" id="UP000199400">
    <property type="component" value="Unassembled WGS sequence"/>
</dbReference>
<keyword evidence="3" id="KW-1185">Reference proteome</keyword>
<dbReference type="EMBL" id="FOMX01000037">
    <property type="protein sequence ID" value="SFF23286.1"/>
    <property type="molecule type" value="Genomic_DNA"/>
</dbReference>
<dbReference type="PRINTS" id="PR00412">
    <property type="entry name" value="EPOXHYDRLASE"/>
</dbReference>
<proteinExistence type="predicted"/>
<protein>
    <submittedName>
        <fullName evidence="2">Pimeloyl-ACP methyl ester carboxylesterase</fullName>
    </submittedName>
</protein>